<accession>A0ABY8WH03</accession>
<feature type="chain" id="PRO_5047549380" description="Collagen-like protein" evidence="2">
    <location>
        <begin position="20"/>
        <end position="295"/>
    </location>
</feature>
<dbReference type="EMBL" id="CP126980">
    <property type="protein sequence ID" value="WIM95010.1"/>
    <property type="molecule type" value="Genomic_DNA"/>
</dbReference>
<evidence type="ECO:0000313" key="4">
    <source>
        <dbReference type="Proteomes" id="UP001240150"/>
    </source>
</evidence>
<organism evidence="3 4">
    <name type="scientific">Actinoplanes oblitus</name>
    <dbReference type="NCBI Taxonomy" id="3040509"/>
    <lineage>
        <taxon>Bacteria</taxon>
        <taxon>Bacillati</taxon>
        <taxon>Actinomycetota</taxon>
        <taxon>Actinomycetes</taxon>
        <taxon>Micromonosporales</taxon>
        <taxon>Micromonosporaceae</taxon>
        <taxon>Actinoplanes</taxon>
    </lineage>
</organism>
<protein>
    <recommendedName>
        <fullName evidence="5">Collagen-like protein</fullName>
    </recommendedName>
</protein>
<dbReference type="Gene3D" id="1.20.5.320">
    <property type="entry name" value="6-Phosphogluconate Dehydrogenase, domain 3"/>
    <property type="match status" value="1"/>
</dbReference>
<gene>
    <name evidence="3" type="ORF">ACTOB_007071</name>
</gene>
<dbReference type="InterPro" id="IPR008160">
    <property type="entry name" value="Collagen"/>
</dbReference>
<reference evidence="3 4" key="1">
    <citation type="submission" date="2023-06" db="EMBL/GenBank/DDBJ databases">
        <authorList>
            <person name="Yushchuk O."/>
            <person name="Binda E."/>
            <person name="Ruckert-Reed C."/>
            <person name="Fedorenko V."/>
            <person name="Kalinowski J."/>
            <person name="Marinelli F."/>
        </authorList>
    </citation>
    <scope>NUCLEOTIDE SEQUENCE [LARGE SCALE GENOMIC DNA]</scope>
    <source>
        <strain evidence="3 4">NRRL 3884</strain>
    </source>
</reference>
<dbReference type="PANTHER" id="PTHR24637">
    <property type="entry name" value="COLLAGEN"/>
    <property type="match status" value="1"/>
</dbReference>
<keyword evidence="2" id="KW-0732">Signal</keyword>
<sequence length="295" mass="28310">MTVAAAVAATVGVAGTASASAATGGQDGTIYACRNSAGEVKLRSSSAQQCAKNWTAISWNAKGVAGPAGPRGATGPQGPAGAPGATGPQGPAGTQGVTGPQGSAGVQGPAGPQGPAGVQGPAGPQGSDGAAGVAGPQGKTGPAGPQGPKGATGPQGPQGVPGPAGEPGNAGSSIRFGYLNCSPQTCEDAVDLSATTPGLTETSIRSGNATYFCVEGVPQSATSFLIQYEVSDAAAAEWSTAPTSSQPSVGQSSFSRLRPAAAYLTSVGCPDDTVLVVHAATGAISHPASWTLWFQ</sequence>
<keyword evidence="4" id="KW-1185">Reference proteome</keyword>
<proteinExistence type="predicted"/>
<evidence type="ECO:0008006" key="5">
    <source>
        <dbReference type="Google" id="ProtNLM"/>
    </source>
</evidence>
<feature type="signal peptide" evidence="2">
    <location>
        <begin position="1"/>
        <end position="19"/>
    </location>
</feature>
<dbReference type="RefSeq" id="WP_284916277.1">
    <property type="nucleotide sequence ID" value="NZ_CP126980.1"/>
</dbReference>
<dbReference type="Pfam" id="PF01391">
    <property type="entry name" value="Collagen"/>
    <property type="match status" value="1"/>
</dbReference>
<evidence type="ECO:0000256" key="2">
    <source>
        <dbReference type="SAM" id="SignalP"/>
    </source>
</evidence>
<feature type="region of interest" description="Disordered" evidence="1">
    <location>
        <begin position="62"/>
        <end position="171"/>
    </location>
</feature>
<evidence type="ECO:0000256" key="1">
    <source>
        <dbReference type="SAM" id="MobiDB-lite"/>
    </source>
</evidence>
<evidence type="ECO:0000313" key="3">
    <source>
        <dbReference type="EMBL" id="WIM95010.1"/>
    </source>
</evidence>
<dbReference type="Proteomes" id="UP001240150">
    <property type="component" value="Chromosome"/>
</dbReference>
<feature type="compositionally biased region" description="Low complexity" evidence="1">
    <location>
        <begin position="63"/>
        <end position="127"/>
    </location>
</feature>
<name>A0ABY8WH03_9ACTN</name>
<dbReference type="PANTHER" id="PTHR24637:SF422">
    <property type="entry name" value="COLLAGEN IV NC1 DOMAIN-CONTAINING PROTEIN"/>
    <property type="match status" value="1"/>
</dbReference>
<feature type="compositionally biased region" description="Low complexity" evidence="1">
    <location>
        <begin position="151"/>
        <end position="167"/>
    </location>
</feature>